<dbReference type="Proteomes" id="UP001140217">
    <property type="component" value="Unassembled WGS sequence"/>
</dbReference>
<evidence type="ECO:0008006" key="8">
    <source>
        <dbReference type="Google" id="ProtNLM"/>
    </source>
</evidence>
<gene>
    <name evidence="6" type="ORF">H4R18_004489</name>
</gene>
<proteinExistence type="predicted"/>
<name>A0A9W8H7L3_9FUNG</name>
<keyword evidence="7" id="KW-1185">Reference proteome</keyword>
<dbReference type="AlphaFoldDB" id="A0A9W8H7L3"/>
<dbReference type="GO" id="GO:0016020">
    <property type="term" value="C:membrane"/>
    <property type="evidence" value="ECO:0007669"/>
    <property type="project" value="UniProtKB-SubCell"/>
</dbReference>
<comment type="caution">
    <text evidence="6">The sequence shown here is derived from an EMBL/GenBank/DDBJ whole genome shotgun (WGS) entry which is preliminary data.</text>
</comment>
<protein>
    <recommendedName>
        <fullName evidence="8">RING-CH-type domain-containing protein</fullName>
    </recommendedName>
</protein>
<reference evidence="6" key="1">
    <citation type="submission" date="2022-07" db="EMBL/GenBank/DDBJ databases">
        <title>Phylogenomic reconstructions and comparative analyses of Kickxellomycotina fungi.</title>
        <authorList>
            <person name="Reynolds N.K."/>
            <person name="Stajich J.E."/>
            <person name="Barry K."/>
            <person name="Grigoriev I.V."/>
            <person name="Crous P."/>
            <person name="Smith M.E."/>
        </authorList>
    </citation>
    <scope>NUCLEOTIDE SEQUENCE</scope>
    <source>
        <strain evidence="6">NBRC 105414</strain>
    </source>
</reference>
<evidence type="ECO:0000256" key="5">
    <source>
        <dbReference type="SAM" id="Phobius"/>
    </source>
</evidence>
<keyword evidence="3 5" id="KW-1133">Transmembrane helix</keyword>
<evidence type="ECO:0000256" key="4">
    <source>
        <dbReference type="ARBA" id="ARBA00023136"/>
    </source>
</evidence>
<dbReference type="OrthoDB" id="5817083at2759"/>
<keyword evidence="4 5" id="KW-0472">Membrane</keyword>
<evidence type="ECO:0000256" key="3">
    <source>
        <dbReference type="ARBA" id="ARBA00022989"/>
    </source>
</evidence>
<sequence>MATQAGAPGTPAAMERCWICLEELRRGKDEWVYPCSCSLVCHEDLPYRIVQWRSTTFRVLHAMYGAVDRAIPFVLAMAGSMGVFIACTAHGAYTVMAVYGQKDSTRILGSIGRWDHTKWMWLPAIPMALIWSRFQLGTVYMPLSTLLMTAPLPLRMQWPMRPALTLAVLPTISSVYRHLWGLTLGRVERRWESHMPPEQDTLTIRALDAGLDNGAEDNNNNNNAAIDADGHAAAALAANQARAQQQQQQQQQQLGLGLPMQAGRNFEATIVLNGASIGRTLVESLLLPTISSALGAAICKLPFVRRAGLGHFSRAMLGGCAYFVVKDLVRVLYKYLLYRSRSSRSIEGRKRF</sequence>
<evidence type="ECO:0000313" key="7">
    <source>
        <dbReference type="Proteomes" id="UP001140217"/>
    </source>
</evidence>
<evidence type="ECO:0000313" key="6">
    <source>
        <dbReference type="EMBL" id="KAJ2778610.1"/>
    </source>
</evidence>
<feature type="transmembrane region" description="Helical" evidence="5">
    <location>
        <begin position="70"/>
        <end position="99"/>
    </location>
</feature>
<accession>A0A9W8H7L3</accession>
<dbReference type="PANTHER" id="PTHR46283">
    <property type="entry name" value="E3 UBIQUITIN-PROTEIN LIGASE MARCH5"/>
    <property type="match status" value="1"/>
</dbReference>
<keyword evidence="2 5" id="KW-0812">Transmembrane</keyword>
<organism evidence="6 7">
    <name type="scientific">Coemansia javaensis</name>
    <dbReference type="NCBI Taxonomy" id="2761396"/>
    <lineage>
        <taxon>Eukaryota</taxon>
        <taxon>Fungi</taxon>
        <taxon>Fungi incertae sedis</taxon>
        <taxon>Zoopagomycota</taxon>
        <taxon>Kickxellomycotina</taxon>
        <taxon>Kickxellomycetes</taxon>
        <taxon>Kickxellales</taxon>
        <taxon>Kickxellaceae</taxon>
        <taxon>Coemansia</taxon>
    </lineage>
</organism>
<dbReference type="EMBL" id="JANBUL010000219">
    <property type="protein sequence ID" value="KAJ2778610.1"/>
    <property type="molecule type" value="Genomic_DNA"/>
</dbReference>
<evidence type="ECO:0000256" key="2">
    <source>
        <dbReference type="ARBA" id="ARBA00022692"/>
    </source>
</evidence>
<evidence type="ECO:0000256" key="1">
    <source>
        <dbReference type="ARBA" id="ARBA00004141"/>
    </source>
</evidence>
<comment type="subcellular location">
    <subcellularLocation>
        <location evidence="1">Membrane</location>
        <topology evidence="1">Multi-pass membrane protein</topology>
    </subcellularLocation>
</comment>